<evidence type="ECO:0000256" key="1">
    <source>
        <dbReference type="ARBA" id="ARBA00023267"/>
    </source>
</evidence>
<evidence type="ECO:0000313" key="3">
    <source>
        <dbReference type="EMBL" id="KEJ93636.1"/>
    </source>
</evidence>
<evidence type="ECO:0000259" key="2">
    <source>
        <dbReference type="PROSITE" id="PS50968"/>
    </source>
</evidence>
<accession>A0A073IVZ9</accession>
<reference evidence="3 5" key="1">
    <citation type="submission" date="2014-01" db="EMBL/GenBank/DDBJ databases">
        <title>Sulfitobacter sp. H3 (MCCC 1A00686) Genome Sequencing.</title>
        <authorList>
            <person name="Lai Q."/>
            <person name="Hong Z."/>
        </authorList>
    </citation>
    <scope>NUCLEOTIDE SEQUENCE [LARGE SCALE GENOMIC DNA]</scope>
    <source>
        <strain evidence="3 5">H3</strain>
    </source>
</reference>
<dbReference type="PROSITE" id="PS50968">
    <property type="entry name" value="BIOTINYL_LIPOYL"/>
    <property type="match status" value="1"/>
</dbReference>
<dbReference type="EMBL" id="JAMD01000040">
    <property type="protein sequence ID" value="KEJ93636.1"/>
    <property type="molecule type" value="Genomic_DNA"/>
</dbReference>
<dbReference type="InterPro" id="IPR000089">
    <property type="entry name" value="Biotin_lipoyl"/>
</dbReference>
<dbReference type="Pfam" id="PF00364">
    <property type="entry name" value="Biotin_lipoyl"/>
    <property type="match status" value="1"/>
</dbReference>
<gene>
    <name evidence="4" type="ORF">JQX14_25020</name>
    <name evidence="3" type="ORF">SUH3_18875</name>
</gene>
<dbReference type="OrthoDB" id="8902504at2"/>
<organism evidence="3 5">
    <name type="scientific">Pseudosulfitobacter pseudonitzschiae</name>
    <dbReference type="NCBI Taxonomy" id="1402135"/>
    <lineage>
        <taxon>Bacteria</taxon>
        <taxon>Pseudomonadati</taxon>
        <taxon>Pseudomonadota</taxon>
        <taxon>Alphaproteobacteria</taxon>
        <taxon>Rhodobacterales</taxon>
        <taxon>Roseobacteraceae</taxon>
        <taxon>Pseudosulfitobacter</taxon>
    </lineage>
</organism>
<dbReference type="InterPro" id="IPR011053">
    <property type="entry name" value="Single_hybrid_motif"/>
</dbReference>
<protein>
    <submittedName>
        <fullName evidence="4">Acetyl-CoA carboxylase biotin carboxyl carrier protein subunit</fullName>
    </submittedName>
    <submittedName>
        <fullName evidence="3">Biotin attachment protein</fullName>
    </submittedName>
</protein>
<dbReference type="PANTHER" id="PTHR45266:SF3">
    <property type="entry name" value="OXALOACETATE DECARBOXYLASE ALPHA CHAIN"/>
    <property type="match status" value="1"/>
</dbReference>
<evidence type="ECO:0000313" key="4">
    <source>
        <dbReference type="EMBL" id="MBM2357788.1"/>
    </source>
</evidence>
<reference evidence="4" key="2">
    <citation type="submission" date="2021-01" db="EMBL/GenBank/DDBJ databases">
        <title>Diatom-associated Roseobacters Show Island Model of Population Structure.</title>
        <authorList>
            <person name="Qu L."/>
            <person name="Feng X."/>
            <person name="Chen Y."/>
            <person name="Li L."/>
            <person name="Wang X."/>
            <person name="Hu Z."/>
            <person name="Wang H."/>
            <person name="Luo H."/>
        </authorList>
    </citation>
    <scope>NUCLEOTIDE SEQUENCE</scope>
    <source>
        <strain evidence="4">SM26-45</strain>
    </source>
</reference>
<dbReference type="InterPro" id="IPR050709">
    <property type="entry name" value="Biotin_Carboxyl_Carrier/Decarb"/>
</dbReference>
<comment type="caution">
    <text evidence="3">The sequence shown here is derived from an EMBL/GenBank/DDBJ whole genome shotgun (WGS) entry which is preliminary data.</text>
</comment>
<dbReference type="Gene3D" id="2.40.50.100">
    <property type="match status" value="1"/>
</dbReference>
<dbReference type="SUPFAM" id="SSF51230">
    <property type="entry name" value="Single hybrid motif"/>
    <property type="match status" value="1"/>
</dbReference>
<name>A0A073IVZ9_9RHOB</name>
<dbReference type="Proteomes" id="UP000809337">
    <property type="component" value="Unassembled WGS sequence"/>
</dbReference>
<dbReference type="EMBL" id="JAFBWN010000073">
    <property type="protein sequence ID" value="MBM2357788.1"/>
    <property type="molecule type" value="Genomic_DNA"/>
</dbReference>
<dbReference type="AlphaFoldDB" id="A0A073IVZ9"/>
<feature type="domain" description="Lipoyl-binding" evidence="2">
    <location>
        <begin position="91"/>
        <end position="167"/>
    </location>
</feature>
<dbReference type="PANTHER" id="PTHR45266">
    <property type="entry name" value="OXALOACETATE DECARBOXYLASE ALPHA CHAIN"/>
    <property type="match status" value="1"/>
</dbReference>
<proteinExistence type="predicted"/>
<dbReference type="Proteomes" id="UP000027746">
    <property type="component" value="Unassembled WGS sequence"/>
</dbReference>
<keyword evidence="5" id="KW-1185">Reference proteome</keyword>
<keyword evidence="1" id="KW-0092">Biotin</keyword>
<dbReference type="CDD" id="cd06850">
    <property type="entry name" value="biotinyl_domain"/>
    <property type="match status" value="1"/>
</dbReference>
<evidence type="ECO:0000313" key="5">
    <source>
        <dbReference type="Proteomes" id="UP000027746"/>
    </source>
</evidence>
<sequence length="173" mass="18589">MEKLMRRILEVDGEEIPVWLASTRQGHVLHMGEREIPCTLDEAAGRGAYVLEISDTRIPMRIAVDESATFIHFGGRAYEIGRTDPADALDRAGSGASQDQMLAPMPGVVVSVSVAPGDAVKEGAPMLVIESMKLETTVTAPRDGIVAELPFATGDSFGGKDVLLRLEPQEETD</sequence>